<dbReference type="AlphaFoldDB" id="A0AAD7NN19"/>
<evidence type="ECO:0000256" key="1">
    <source>
        <dbReference type="SAM" id="MobiDB-lite"/>
    </source>
</evidence>
<evidence type="ECO:0000313" key="2">
    <source>
        <dbReference type="EMBL" id="KAJ7768493.1"/>
    </source>
</evidence>
<comment type="caution">
    <text evidence="2">The sequence shown here is derived from an EMBL/GenBank/DDBJ whole genome shotgun (WGS) entry which is preliminary data.</text>
</comment>
<keyword evidence="3" id="KW-1185">Reference proteome</keyword>
<proteinExistence type="predicted"/>
<feature type="region of interest" description="Disordered" evidence="1">
    <location>
        <begin position="384"/>
        <end position="419"/>
    </location>
</feature>
<dbReference type="Proteomes" id="UP001215598">
    <property type="component" value="Unassembled WGS sequence"/>
</dbReference>
<organism evidence="2 3">
    <name type="scientific">Mycena metata</name>
    <dbReference type="NCBI Taxonomy" id="1033252"/>
    <lineage>
        <taxon>Eukaryota</taxon>
        <taxon>Fungi</taxon>
        <taxon>Dikarya</taxon>
        <taxon>Basidiomycota</taxon>
        <taxon>Agaricomycotina</taxon>
        <taxon>Agaricomycetes</taxon>
        <taxon>Agaricomycetidae</taxon>
        <taxon>Agaricales</taxon>
        <taxon>Marasmiineae</taxon>
        <taxon>Mycenaceae</taxon>
        <taxon>Mycena</taxon>
    </lineage>
</organism>
<reference evidence="2" key="1">
    <citation type="submission" date="2023-03" db="EMBL/GenBank/DDBJ databases">
        <title>Massive genome expansion in bonnet fungi (Mycena s.s.) driven by repeated elements and novel gene families across ecological guilds.</title>
        <authorList>
            <consortium name="Lawrence Berkeley National Laboratory"/>
            <person name="Harder C.B."/>
            <person name="Miyauchi S."/>
            <person name="Viragh M."/>
            <person name="Kuo A."/>
            <person name="Thoen E."/>
            <person name="Andreopoulos B."/>
            <person name="Lu D."/>
            <person name="Skrede I."/>
            <person name="Drula E."/>
            <person name="Henrissat B."/>
            <person name="Morin E."/>
            <person name="Kohler A."/>
            <person name="Barry K."/>
            <person name="LaButti K."/>
            <person name="Morin E."/>
            <person name="Salamov A."/>
            <person name="Lipzen A."/>
            <person name="Mereny Z."/>
            <person name="Hegedus B."/>
            <person name="Baldrian P."/>
            <person name="Stursova M."/>
            <person name="Weitz H."/>
            <person name="Taylor A."/>
            <person name="Grigoriev I.V."/>
            <person name="Nagy L.G."/>
            <person name="Martin F."/>
            <person name="Kauserud H."/>
        </authorList>
    </citation>
    <scope>NUCLEOTIDE SEQUENCE</scope>
    <source>
        <strain evidence="2">CBHHK182m</strain>
    </source>
</reference>
<evidence type="ECO:0000313" key="3">
    <source>
        <dbReference type="Proteomes" id="UP001215598"/>
    </source>
</evidence>
<name>A0AAD7NN19_9AGAR</name>
<sequence length="711" mass="79568">MRQKDQSESDDKLRLALSNMRYAACTNEDIVFLKSRVAGFRSNDPRLDSGRFRNVSIITAWNSQKDVINRLGAKRFAADVGQELISFCSIDRMSPRAVDKNKWKTCEQSVFRSIGPRLQRRLWDAPPSSNSEMMPGRLSLCIGMPFLLRSNDATELCMTKGQEAFVVGWDESTGPQGQRVLDTLFVRLVLDTSARVVQIPGLPENIVPLIRGSVHTTVLLEDDTLLSIVREQVTGLLNFSITDYTAQGKSRPENPVDLTNCKDHRAYYVALSRATTAEGTIVLQDFTTDKITCGLSGHLRQELRELELLDEITKLRTEGKLPLEVAGLYRRQLISSFARWKGQASEPVHYHPIMRYDPKLDSDSLSPVDYAQWRPSVKSVKRTLDDKDVGDVSTTSADAQSDGSVSGPKKKQKISTADTSVSGSQALAPVISRPIGMAWDAIDYSCGYDSTFGILANMWMQNKEVWSPRFCTIGLYFQYWNSLMRHAAEHHYSLEGARDRMRATLHTAKPQDFPYGPNGTTIDRIARIMFPETTHAEGVKTCSTCGYVDPEHYELFEPYMCAALSNNQIVTYPGGVPVSAWIHDNLSTTHTSCPICALSSRRVRLTMHYKVSNVPPVMFVTVDCGSMLYNKSLHFDINGAMVISRLRGIIYGGDAHFTSRYISAQGSVWFHDGMTTVRSYVEEGHIDSLDVTSLRNARGKSALVLVYAREE</sequence>
<gene>
    <name evidence="2" type="ORF">B0H16DRAFT_1308108</name>
</gene>
<dbReference type="EMBL" id="JARKIB010000020">
    <property type="protein sequence ID" value="KAJ7768493.1"/>
    <property type="molecule type" value="Genomic_DNA"/>
</dbReference>
<accession>A0AAD7NN19</accession>
<protein>
    <submittedName>
        <fullName evidence="2">Uncharacterized protein</fullName>
    </submittedName>
</protein>
<feature type="compositionally biased region" description="Polar residues" evidence="1">
    <location>
        <begin position="392"/>
        <end position="404"/>
    </location>
</feature>